<feature type="region of interest" description="Disordered" evidence="1">
    <location>
        <begin position="303"/>
        <end position="388"/>
    </location>
</feature>
<feature type="compositionally biased region" description="Basic and acidic residues" evidence="1">
    <location>
        <begin position="97"/>
        <end position="108"/>
    </location>
</feature>
<dbReference type="AlphaFoldDB" id="A0A915DHD7"/>
<evidence type="ECO:0000313" key="2">
    <source>
        <dbReference type="Proteomes" id="UP000887574"/>
    </source>
</evidence>
<accession>A0A915DHD7</accession>
<feature type="compositionally biased region" description="Polar residues" evidence="1">
    <location>
        <begin position="115"/>
        <end position="129"/>
    </location>
</feature>
<name>A0A915DHD7_9BILA</name>
<dbReference type="Proteomes" id="UP000887574">
    <property type="component" value="Unplaced"/>
</dbReference>
<feature type="compositionally biased region" description="Low complexity" evidence="1">
    <location>
        <begin position="303"/>
        <end position="320"/>
    </location>
</feature>
<feature type="region of interest" description="Disordered" evidence="1">
    <location>
        <begin position="260"/>
        <end position="286"/>
    </location>
</feature>
<evidence type="ECO:0000256" key="1">
    <source>
        <dbReference type="SAM" id="MobiDB-lite"/>
    </source>
</evidence>
<keyword evidence="2" id="KW-1185">Reference proteome</keyword>
<feature type="region of interest" description="Disordered" evidence="1">
    <location>
        <begin position="163"/>
        <end position="205"/>
    </location>
</feature>
<feature type="compositionally biased region" description="Low complexity" evidence="1">
    <location>
        <begin position="367"/>
        <end position="377"/>
    </location>
</feature>
<feature type="compositionally biased region" description="Basic and acidic residues" evidence="1">
    <location>
        <begin position="73"/>
        <end position="84"/>
    </location>
</feature>
<organism evidence="2 3">
    <name type="scientific">Ditylenchus dipsaci</name>
    <dbReference type="NCBI Taxonomy" id="166011"/>
    <lineage>
        <taxon>Eukaryota</taxon>
        <taxon>Metazoa</taxon>
        <taxon>Ecdysozoa</taxon>
        <taxon>Nematoda</taxon>
        <taxon>Chromadorea</taxon>
        <taxon>Rhabditida</taxon>
        <taxon>Tylenchina</taxon>
        <taxon>Tylenchomorpha</taxon>
        <taxon>Sphaerularioidea</taxon>
        <taxon>Anguinidae</taxon>
        <taxon>Anguininae</taxon>
        <taxon>Ditylenchus</taxon>
    </lineage>
</organism>
<reference evidence="3" key="1">
    <citation type="submission" date="2022-11" db="UniProtKB">
        <authorList>
            <consortium name="WormBaseParasite"/>
        </authorList>
    </citation>
    <scope>IDENTIFICATION</scope>
</reference>
<evidence type="ECO:0000313" key="3">
    <source>
        <dbReference type="WBParaSite" id="jg19522"/>
    </source>
</evidence>
<feature type="compositionally biased region" description="Low complexity" evidence="1">
    <location>
        <begin position="332"/>
        <end position="348"/>
    </location>
</feature>
<sequence>MNRLSMDLSELSLDGPPCNFDEETWLTGDGLYENTGGDEEDLNKWLAGAVKKVDFRTRSALTRRLDKKKQKHENKDRTKSKMDTLLDMIEEVSNESNSERDKQRDRGLSPKIRVQQKQQNIVQSSMKASYSDCTDSFVEDEDDLFYDAASEQPQIHRTAESFVTPSEHHHTAQSSAASTKANHDGPKLSVGSMTTPRRNGPATRSLRKSYSHFEEGQTNGSNALFSSPQHMNMTELERRAKEQEQELKMELMSYMQHDRLYPRSNGDTASQHSRPNSSSSNSSANPVIATSKSVDFRSVASSVNSEMSSSRSNDGSISDLSKLDNRPMFNSRLPLPRRPGIPGRTGIPLPTPKSSVQSRRNTPNGATTPTPSQQTSSRYVNFDDDECF</sequence>
<dbReference type="WBParaSite" id="jg19522">
    <property type="protein sequence ID" value="jg19522"/>
    <property type="gene ID" value="jg19522"/>
</dbReference>
<feature type="compositionally biased region" description="Polar residues" evidence="1">
    <location>
        <begin position="353"/>
        <end position="366"/>
    </location>
</feature>
<feature type="region of interest" description="Disordered" evidence="1">
    <location>
        <begin position="64"/>
        <end position="129"/>
    </location>
</feature>
<feature type="compositionally biased region" description="Polar residues" evidence="1">
    <location>
        <begin position="265"/>
        <end position="275"/>
    </location>
</feature>
<proteinExistence type="predicted"/>
<protein>
    <submittedName>
        <fullName evidence="3">Uncharacterized protein</fullName>
    </submittedName>
</protein>